<evidence type="ECO:0000256" key="1">
    <source>
        <dbReference type="SAM" id="MobiDB-lite"/>
    </source>
</evidence>
<keyword evidence="5" id="KW-1185">Reference proteome</keyword>
<dbReference type="RefSeq" id="WP_158255176.1">
    <property type="nucleotide sequence ID" value="NZ_FYDG01000004.1"/>
</dbReference>
<dbReference type="InterPro" id="IPR012334">
    <property type="entry name" value="Pectin_lyas_fold"/>
</dbReference>
<dbReference type="Proteomes" id="UP000198418">
    <property type="component" value="Unassembled WGS sequence"/>
</dbReference>
<dbReference type="InterPro" id="IPR011050">
    <property type="entry name" value="Pectin_lyase_fold/virulence"/>
</dbReference>
<keyword evidence="2" id="KW-0732">Signal</keyword>
<feature type="compositionally biased region" description="Basic and acidic residues" evidence="1">
    <location>
        <begin position="457"/>
        <end position="466"/>
    </location>
</feature>
<dbReference type="Pfam" id="PF13229">
    <property type="entry name" value="Beta_helix"/>
    <property type="match status" value="1"/>
</dbReference>
<evidence type="ECO:0000259" key="3">
    <source>
        <dbReference type="Pfam" id="PF13229"/>
    </source>
</evidence>
<dbReference type="InterPro" id="IPR006626">
    <property type="entry name" value="PbH1"/>
</dbReference>
<evidence type="ECO:0000313" key="4">
    <source>
        <dbReference type="EMBL" id="SNB70773.1"/>
    </source>
</evidence>
<dbReference type="SUPFAM" id="SSF51126">
    <property type="entry name" value="Pectin lyase-like"/>
    <property type="match status" value="1"/>
</dbReference>
<evidence type="ECO:0000256" key="2">
    <source>
        <dbReference type="SAM" id="SignalP"/>
    </source>
</evidence>
<gene>
    <name evidence="4" type="ORF">SAMN06265338_10423</name>
</gene>
<feature type="domain" description="Right handed beta helix" evidence="3">
    <location>
        <begin position="216"/>
        <end position="356"/>
    </location>
</feature>
<feature type="signal peptide" evidence="2">
    <location>
        <begin position="1"/>
        <end position="25"/>
    </location>
</feature>
<organism evidence="4 5">
    <name type="scientific">Rhodoblastus acidophilus</name>
    <name type="common">Rhodopseudomonas acidophila</name>
    <dbReference type="NCBI Taxonomy" id="1074"/>
    <lineage>
        <taxon>Bacteria</taxon>
        <taxon>Pseudomonadati</taxon>
        <taxon>Pseudomonadota</taxon>
        <taxon>Alphaproteobacteria</taxon>
        <taxon>Hyphomicrobiales</taxon>
        <taxon>Rhodoblastaceae</taxon>
        <taxon>Rhodoblastus</taxon>
    </lineage>
</organism>
<dbReference type="EMBL" id="FYDG01000004">
    <property type="protein sequence ID" value="SNB70773.1"/>
    <property type="molecule type" value="Genomic_DNA"/>
</dbReference>
<proteinExistence type="predicted"/>
<dbReference type="Gene3D" id="2.160.20.10">
    <property type="entry name" value="Single-stranded right-handed beta-helix, Pectin lyase-like"/>
    <property type="match status" value="1"/>
</dbReference>
<dbReference type="InterPro" id="IPR039448">
    <property type="entry name" value="Beta_helix"/>
</dbReference>
<accession>A0A212REK2</accession>
<evidence type="ECO:0000313" key="5">
    <source>
        <dbReference type="Proteomes" id="UP000198418"/>
    </source>
</evidence>
<sequence length="481" mass="51124">MRRTVPAFVLLWLAATTLLGAPAWAVCDAPAAQTGRVFHVDPARGADDGDGSAQRPWRSLAQVLDPARGLIAAPRLKRRPDGGFAMEPAANGPIHGGDVIELANGAYGDVKLIGYVNDRFISIAAAPGQAPVLHSLWIAGASHWLLRGLTFSAGSGESGPANAIVEADSHASLGPSDHIAFIANRFFAAETVTDWRPEDWVARPKNYGLVSQARCALFRGNEFFNLRNALDVGGDESLVEDNVIHDFGNDAVDFHASGVTIRRNHISASRHTPAEPLHPDAIQGWALHGATNRDILIDGNVIVNLNPAEDNEMQGVSIFTDRWEGVTVQNNAIATNAWHGIALYGVRGAKVINNTLAATRPGRDSWIMIHDSADHSVRGEAIARNNIATAIVIENADVALDHNVTAKPIRVQKQARVADGGNNVAPLAPLFRRFAPASGLVDLHLAAAPPPGAAEGAPERDADGRLRVAPVDPGAYVRRAP</sequence>
<reference evidence="5" key="1">
    <citation type="submission" date="2017-06" db="EMBL/GenBank/DDBJ databases">
        <authorList>
            <person name="Varghese N."/>
            <person name="Submissions S."/>
        </authorList>
    </citation>
    <scope>NUCLEOTIDE SEQUENCE [LARGE SCALE GENOMIC DNA]</scope>
    <source>
        <strain evidence="5">DSM 137</strain>
    </source>
</reference>
<feature type="region of interest" description="Disordered" evidence="1">
    <location>
        <begin position="448"/>
        <end position="481"/>
    </location>
</feature>
<dbReference type="OrthoDB" id="8450986at2"/>
<dbReference type="SMART" id="SM00710">
    <property type="entry name" value="PbH1"/>
    <property type="match status" value="4"/>
</dbReference>
<dbReference type="AlphaFoldDB" id="A0A212REK2"/>
<name>A0A212REK2_RHOAC</name>
<feature type="chain" id="PRO_5012148870" evidence="2">
    <location>
        <begin position="26"/>
        <end position="481"/>
    </location>
</feature>
<protein>
    <submittedName>
        <fullName evidence="4">Right handed beta helix region</fullName>
    </submittedName>
</protein>